<keyword evidence="3" id="KW-1185">Reference proteome</keyword>
<evidence type="ECO:0000313" key="3">
    <source>
        <dbReference type="Proteomes" id="UP001153954"/>
    </source>
</evidence>
<proteinExistence type="predicted"/>
<comment type="caution">
    <text evidence="2">The sequence shown here is derived from an EMBL/GenBank/DDBJ whole genome shotgun (WGS) entry which is preliminary data.</text>
</comment>
<feature type="signal peptide" evidence="1">
    <location>
        <begin position="1"/>
        <end position="25"/>
    </location>
</feature>
<dbReference type="AlphaFoldDB" id="A0AAU9TEL2"/>
<organism evidence="2 3">
    <name type="scientific">Euphydryas editha</name>
    <name type="common">Edith's checkerspot</name>
    <dbReference type="NCBI Taxonomy" id="104508"/>
    <lineage>
        <taxon>Eukaryota</taxon>
        <taxon>Metazoa</taxon>
        <taxon>Ecdysozoa</taxon>
        <taxon>Arthropoda</taxon>
        <taxon>Hexapoda</taxon>
        <taxon>Insecta</taxon>
        <taxon>Pterygota</taxon>
        <taxon>Neoptera</taxon>
        <taxon>Endopterygota</taxon>
        <taxon>Lepidoptera</taxon>
        <taxon>Glossata</taxon>
        <taxon>Ditrysia</taxon>
        <taxon>Papilionoidea</taxon>
        <taxon>Nymphalidae</taxon>
        <taxon>Nymphalinae</taxon>
        <taxon>Euphydryas</taxon>
    </lineage>
</organism>
<sequence>MAVLLYNCQFLSLLLFLCSECCVQCANLWIAGLYDSVTPEELAGVIAKAGGCALEAVKVGEIRQNYTSIGTPWVPCPVEAAKNVVERRRLLVGFVSAGVGLLKERPHQCYRCHEVGHVAFISLMPGIYLFKSVIHNKY</sequence>
<evidence type="ECO:0000256" key="1">
    <source>
        <dbReference type="SAM" id="SignalP"/>
    </source>
</evidence>
<keyword evidence="1" id="KW-0732">Signal</keyword>
<evidence type="ECO:0000313" key="2">
    <source>
        <dbReference type="EMBL" id="CAH2085408.1"/>
    </source>
</evidence>
<reference evidence="2" key="1">
    <citation type="submission" date="2022-03" db="EMBL/GenBank/DDBJ databases">
        <authorList>
            <person name="Tunstrom K."/>
        </authorList>
    </citation>
    <scope>NUCLEOTIDE SEQUENCE</scope>
</reference>
<dbReference type="EMBL" id="CAKOGL010000004">
    <property type="protein sequence ID" value="CAH2085408.1"/>
    <property type="molecule type" value="Genomic_DNA"/>
</dbReference>
<accession>A0AAU9TEL2</accession>
<evidence type="ECO:0008006" key="4">
    <source>
        <dbReference type="Google" id="ProtNLM"/>
    </source>
</evidence>
<dbReference type="Proteomes" id="UP001153954">
    <property type="component" value="Unassembled WGS sequence"/>
</dbReference>
<protein>
    <recommendedName>
        <fullName evidence="4">BRCT domain-containing protein</fullName>
    </recommendedName>
</protein>
<gene>
    <name evidence="2" type="ORF">EEDITHA_LOCUS1885</name>
</gene>
<feature type="chain" id="PRO_5043919707" description="BRCT domain-containing protein" evidence="1">
    <location>
        <begin position="26"/>
        <end position="138"/>
    </location>
</feature>
<name>A0AAU9TEL2_EUPED</name>